<evidence type="ECO:0000313" key="2">
    <source>
        <dbReference type="Proteomes" id="UP000249130"/>
    </source>
</evidence>
<accession>A0A327KKS7</accession>
<protein>
    <submittedName>
        <fullName evidence="1">Uncharacterized protein</fullName>
    </submittedName>
</protein>
<dbReference type="EMBL" id="NPEX01000340">
    <property type="protein sequence ID" value="RAI38706.1"/>
    <property type="molecule type" value="Genomic_DNA"/>
</dbReference>
<dbReference type="AlphaFoldDB" id="A0A327KKS7"/>
<dbReference type="Proteomes" id="UP000249130">
    <property type="component" value="Unassembled WGS sequence"/>
</dbReference>
<feature type="non-terminal residue" evidence="1">
    <location>
        <position position="1"/>
    </location>
</feature>
<proteinExistence type="predicted"/>
<name>A0A327KKS7_9BRAD</name>
<dbReference type="RefSeq" id="WP_425376214.1">
    <property type="nucleotide sequence ID" value="NZ_NPEX01000340.1"/>
</dbReference>
<keyword evidence="2" id="KW-1185">Reference proteome</keyword>
<gene>
    <name evidence="1" type="ORF">CH341_27355</name>
</gene>
<sequence>LATTPADRLLVVDGASGPNPLPEPGFAGVADAVAAQSRFVPVARFDVPEQGAVVTVLARREAVAAPAGAAPDTPNPARRD</sequence>
<organism evidence="1 2">
    <name type="scientific">Rhodoplanes roseus</name>
    <dbReference type="NCBI Taxonomy" id="29409"/>
    <lineage>
        <taxon>Bacteria</taxon>
        <taxon>Pseudomonadati</taxon>
        <taxon>Pseudomonadota</taxon>
        <taxon>Alphaproteobacteria</taxon>
        <taxon>Hyphomicrobiales</taxon>
        <taxon>Nitrobacteraceae</taxon>
        <taxon>Rhodoplanes</taxon>
    </lineage>
</organism>
<evidence type="ECO:0000313" key="1">
    <source>
        <dbReference type="EMBL" id="RAI38706.1"/>
    </source>
</evidence>
<comment type="caution">
    <text evidence="1">The sequence shown here is derived from an EMBL/GenBank/DDBJ whole genome shotgun (WGS) entry which is preliminary data.</text>
</comment>
<reference evidence="1 2" key="1">
    <citation type="submission" date="2017-07" db="EMBL/GenBank/DDBJ databases">
        <title>Draft Genome Sequences of Select Purple Nonsulfur Bacteria.</title>
        <authorList>
            <person name="Lasarre B."/>
            <person name="Mckinlay J.B."/>
        </authorList>
    </citation>
    <scope>NUCLEOTIDE SEQUENCE [LARGE SCALE GENOMIC DNA]</scope>
    <source>
        <strain evidence="1 2">DSM 5909</strain>
    </source>
</reference>